<reference evidence="3" key="2">
    <citation type="submission" date="2015-01" db="EMBL/GenBank/DDBJ databases">
        <title>Evolutionary Origins and Diversification of the Mycorrhizal Mutualists.</title>
        <authorList>
            <consortium name="DOE Joint Genome Institute"/>
            <consortium name="Mycorrhizal Genomics Consortium"/>
            <person name="Kohler A."/>
            <person name="Kuo A."/>
            <person name="Nagy L.G."/>
            <person name="Floudas D."/>
            <person name="Copeland A."/>
            <person name="Barry K.W."/>
            <person name="Cichocki N."/>
            <person name="Veneault-Fourrey C."/>
            <person name="LaButti K."/>
            <person name="Lindquist E.A."/>
            <person name="Lipzen A."/>
            <person name="Lundell T."/>
            <person name="Morin E."/>
            <person name="Murat C."/>
            <person name="Riley R."/>
            <person name="Ohm R."/>
            <person name="Sun H."/>
            <person name="Tunlid A."/>
            <person name="Henrissat B."/>
            <person name="Grigoriev I.V."/>
            <person name="Hibbett D.S."/>
            <person name="Martin F."/>
        </authorList>
    </citation>
    <scope>NUCLEOTIDE SEQUENCE [LARGE SCALE GENOMIC DNA]</scope>
    <source>
        <strain evidence="3">MAFF 305830</strain>
    </source>
</reference>
<evidence type="ECO:0000313" key="2">
    <source>
        <dbReference type="EMBL" id="KIM25774.1"/>
    </source>
</evidence>
<proteinExistence type="predicted"/>
<sequence>MNVLGNGRLMPEPDIQCMLINTRKGWIRQNYSWVLARILRDWREESEDMRNALEVSICYACTTKARIPHPDLVWNLGVLVIIVQIGISIVPAIVDDTWSILIITLVGTMLSLGQASLPQWAMEKWSCRENQSDKVILLTHGNGSRRVVVIFSRKNAGLDLEDLANPRTGKLASTLPLTLFFCVCWLVLLLTATGLQTHAWYLIGISGLGTVHNVYAVGARRPPSAFGLHFDREECIRPGGHVANKVMAVIQETERRWPGQRLGLSLMEAFFPGNGGLHPSELKWKNENERMYAECEPPIEGMEAHSMHPVELEWRRGEVKRRAIPNLGPVGLPH</sequence>
<accession>A0A0C3B0N7</accession>
<dbReference type="HOGENOM" id="CLU_034489_0_0_1"/>
<dbReference type="Proteomes" id="UP000054097">
    <property type="component" value="Unassembled WGS sequence"/>
</dbReference>
<keyword evidence="1" id="KW-0812">Transmembrane</keyword>
<gene>
    <name evidence="2" type="ORF">M408DRAFT_330971</name>
</gene>
<organism evidence="2 3">
    <name type="scientific">Serendipita vermifera MAFF 305830</name>
    <dbReference type="NCBI Taxonomy" id="933852"/>
    <lineage>
        <taxon>Eukaryota</taxon>
        <taxon>Fungi</taxon>
        <taxon>Dikarya</taxon>
        <taxon>Basidiomycota</taxon>
        <taxon>Agaricomycotina</taxon>
        <taxon>Agaricomycetes</taxon>
        <taxon>Sebacinales</taxon>
        <taxon>Serendipitaceae</taxon>
        <taxon>Serendipita</taxon>
    </lineage>
</organism>
<feature type="transmembrane region" description="Helical" evidence="1">
    <location>
        <begin position="175"/>
        <end position="193"/>
    </location>
</feature>
<protein>
    <submittedName>
        <fullName evidence="2">Uncharacterized protein</fullName>
    </submittedName>
</protein>
<dbReference type="EMBL" id="KN824311">
    <property type="protein sequence ID" value="KIM25774.1"/>
    <property type="molecule type" value="Genomic_DNA"/>
</dbReference>
<keyword evidence="1" id="KW-1133">Transmembrane helix</keyword>
<evidence type="ECO:0000256" key="1">
    <source>
        <dbReference type="SAM" id="Phobius"/>
    </source>
</evidence>
<reference evidence="2 3" key="1">
    <citation type="submission" date="2014-04" db="EMBL/GenBank/DDBJ databases">
        <authorList>
            <consortium name="DOE Joint Genome Institute"/>
            <person name="Kuo A."/>
            <person name="Zuccaro A."/>
            <person name="Kohler A."/>
            <person name="Nagy L.G."/>
            <person name="Floudas D."/>
            <person name="Copeland A."/>
            <person name="Barry K.W."/>
            <person name="Cichocki N."/>
            <person name="Veneault-Fourrey C."/>
            <person name="LaButti K."/>
            <person name="Lindquist E.A."/>
            <person name="Lipzen A."/>
            <person name="Lundell T."/>
            <person name="Morin E."/>
            <person name="Murat C."/>
            <person name="Sun H."/>
            <person name="Tunlid A."/>
            <person name="Henrissat B."/>
            <person name="Grigoriev I.V."/>
            <person name="Hibbett D.S."/>
            <person name="Martin F."/>
            <person name="Nordberg H.P."/>
            <person name="Cantor M.N."/>
            <person name="Hua S.X."/>
        </authorList>
    </citation>
    <scope>NUCLEOTIDE SEQUENCE [LARGE SCALE GENOMIC DNA]</scope>
    <source>
        <strain evidence="2 3">MAFF 305830</strain>
    </source>
</reference>
<dbReference type="AlphaFoldDB" id="A0A0C3B0N7"/>
<feature type="transmembrane region" description="Helical" evidence="1">
    <location>
        <begin position="199"/>
        <end position="218"/>
    </location>
</feature>
<dbReference type="OrthoDB" id="1937642at2759"/>
<dbReference type="STRING" id="933852.A0A0C3B0N7"/>
<feature type="transmembrane region" description="Helical" evidence="1">
    <location>
        <begin position="72"/>
        <end position="94"/>
    </location>
</feature>
<keyword evidence="3" id="KW-1185">Reference proteome</keyword>
<name>A0A0C3B0N7_SERVB</name>
<evidence type="ECO:0000313" key="3">
    <source>
        <dbReference type="Proteomes" id="UP000054097"/>
    </source>
</evidence>
<feature type="transmembrane region" description="Helical" evidence="1">
    <location>
        <begin position="100"/>
        <end position="121"/>
    </location>
</feature>
<keyword evidence="1" id="KW-0472">Membrane</keyword>